<dbReference type="InterPro" id="IPR008978">
    <property type="entry name" value="HSP20-like_chaperone"/>
</dbReference>
<dbReference type="OrthoDB" id="1806521at2"/>
<evidence type="ECO:0000313" key="4">
    <source>
        <dbReference type="EMBL" id="KON91583.1"/>
    </source>
</evidence>
<dbReference type="Pfam" id="PF00011">
    <property type="entry name" value="HSP20"/>
    <property type="match status" value="1"/>
</dbReference>
<sequence>MDKQPKHPFGFGNLMNSMNQFFHEKPMKGMLQSIDEFFSSSQNPWGSFPVALEERTDCFVVTAEVPGIKKEQIELDIFPEYMTINITRIEEFTEDNQPNRTFSYQKSTSRSSRSIAFPGTIDGVGQKASLADGILTVILKKDTGNRLRIE</sequence>
<organism evidence="4 5">
    <name type="scientific">Rossellomorea marisflavi</name>
    <dbReference type="NCBI Taxonomy" id="189381"/>
    <lineage>
        <taxon>Bacteria</taxon>
        <taxon>Bacillati</taxon>
        <taxon>Bacillota</taxon>
        <taxon>Bacilli</taxon>
        <taxon>Bacillales</taxon>
        <taxon>Bacillaceae</taxon>
        <taxon>Rossellomorea</taxon>
    </lineage>
</organism>
<dbReference type="Gene3D" id="2.60.40.790">
    <property type="match status" value="1"/>
</dbReference>
<dbReference type="PROSITE" id="PS01031">
    <property type="entry name" value="SHSP"/>
    <property type="match status" value="1"/>
</dbReference>
<name>A0A0M0GP97_9BACI</name>
<dbReference type="AlphaFoldDB" id="A0A0M0GP97"/>
<comment type="similarity">
    <text evidence="1 2">Belongs to the small heat shock protein (HSP20) family.</text>
</comment>
<evidence type="ECO:0000256" key="1">
    <source>
        <dbReference type="PROSITE-ProRule" id="PRU00285"/>
    </source>
</evidence>
<accession>A0A0M0GP97</accession>
<dbReference type="EMBL" id="LGUE01000001">
    <property type="protein sequence ID" value="KON91583.1"/>
    <property type="molecule type" value="Genomic_DNA"/>
</dbReference>
<evidence type="ECO:0000256" key="2">
    <source>
        <dbReference type="RuleBase" id="RU003616"/>
    </source>
</evidence>
<dbReference type="RefSeq" id="WP_053426771.1">
    <property type="nucleotide sequence ID" value="NZ_JAUKEE010000001.1"/>
</dbReference>
<dbReference type="InterPro" id="IPR002068">
    <property type="entry name" value="A-crystallin/Hsp20_dom"/>
</dbReference>
<dbReference type="CDD" id="cd06464">
    <property type="entry name" value="ACD_sHsps-like"/>
    <property type="match status" value="1"/>
</dbReference>
<protein>
    <recommendedName>
        <fullName evidence="3">SHSP domain-containing protein</fullName>
    </recommendedName>
</protein>
<comment type="caution">
    <text evidence="4">The sequence shown here is derived from an EMBL/GenBank/DDBJ whole genome shotgun (WGS) entry which is preliminary data.</text>
</comment>
<dbReference type="SUPFAM" id="SSF49764">
    <property type="entry name" value="HSP20-like chaperones"/>
    <property type="match status" value="1"/>
</dbReference>
<evidence type="ECO:0000259" key="3">
    <source>
        <dbReference type="PROSITE" id="PS01031"/>
    </source>
</evidence>
<gene>
    <name evidence="4" type="ORF">AF331_03465</name>
</gene>
<keyword evidence="5" id="KW-1185">Reference proteome</keyword>
<evidence type="ECO:0000313" key="5">
    <source>
        <dbReference type="Proteomes" id="UP000037405"/>
    </source>
</evidence>
<dbReference type="PATRIC" id="fig|189381.12.peg.790"/>
<dbReference type="STRING" id="189381.GCA_900166615_03609"/>
<proteinExistence type="inferred from homology"/>
<reference evidence="5" key="1">
    <citation type="submission" date="2015-07" db="EMBL/GenBank/DDBJ databases">
        <title>Fjat-14235 jcm11544.</title>
        <authorList>
            <person name="Liu B."/>
            <person name="Wang J."/>
            <person name="Zhu Y."/>
            <person name="Liu G."/>
            <person name="Chen Q."/>
            <person name="Chen Z."/>
            <person name="Lan J."/>
            <person name="Che J."/>
            <person name="Ge C."/>
            <person name="Shi H."/>
            <person name="Pan Z."/>
            <person name="Liu X."/>
        </authorList>
    </citation>
    <scope>NUCLEOTIDE SEQUENCE [LARGE SCALE GENOMIC DNA]</scope>
    <source>
        <strain evidence="5">JCM 11544</strain>
    </source>
</reference>
<dbReference type="Proteomes" id="UP000037405">
    <property type="component" value="Unassembled WGS sequence"/>
</dbReference>
<feature type="domain" description="SHSP" evidence="3">
    <location>
        <begin position="41"/>
        <end position="150"/>
    </location>
</feature>